<accession>A0ABS8UNT5</accession>
<protein>
    <submittedName>
        <fullName evidence="1">Uncharacterized protein</fullName>
    </submittedName>
</protein>
<comment type="caution">
    <text evidence="1">The sequence shown here is derived from an EMBL/GenBank/DDBJ whole genome shotgun (WGS) entry which is preliminary data.</text>
</comment>
<name>A0ABS8UNT5_DATST</name>
<evidence type="ECO:0000313" key="2">
    <source>
        <dbReference type="Proteomes" id="UP000823775"/>
    </source>
</evidence>
<dbReference type="Proteomes" id="UP000823775">
    <property type="component" value="Unassembled WGS sequence"/>
</dbReference>
<dbReference type="EMBL" id="JACEIK010002211">
    <property type="protein sequence ID" value="MCD9559759.1"/>
    <property type="molecule type" value="Genomic_DNA"/>
</dbReference>
<sequence length="94" mass="11020">MLLVLRFPLETTQQVSLHKLGMVHALQFRELMLEPRMHQLLVKGFQKHQFLSLLELALQRQSLEELMPQKHKELSFFGISLRMSQIYGMISGSK</sequence>
<keyword evidence="2" id="KW-1185">Reference proteome</keyword>
<organism evidence="1 2">
    <name type="scientific">Datura stramonium</name>
    <name type="common">Jimsonweed</name>
    <name type="synonym">Common thornapple</name>
    <dbReference type="NCBI Taxonomy" id="4076"/>
    <lineage>
        <taxon>Eukaryota</taxon>
        <taxon>Viridiplantae</taxon>
        <taxon>Streptophyta</taxon>
        <taxon>Embryophyta</taxon>
        <taxon>Tracheophyta</taxon>
        <taxon>Spermatophyta</taxon>
        <taxon>Magnoliopsida</taxon>
        <taxon>eudicotyledons</taxon>
        <taxon>Gunneridae</taxon>
        <taxon>Pentapetalae</taxon>
        <taxon>asterids</taxon>
        <taxon>lamiids</taxon>
        <taxon>Solanales</taxon>
        <taxon>Solanaceae</taxon>
        <taxon>Solanoideae</taxon>
        <taxon>Datureae</taxon>
        <taxon>Datura</taxon>
    </lineage>
</organism>
<gene>
    <name evidence="1" type="ORF">HAX54_018007</name>
</gene>
<proteinExistence type="predicted"/>
<reference evidence="1 2" key="1">
    <citation type="journal article" date="2021" name="BMC Genomics">
        <title>Datura genome reveals duplications of psychoactive alkaloid biosynthetic genes and high mutation rate following tissue culture.</title>
        <authorList>
            <person name="Rajewski A."/>
            <person name="Carter-House D."/>
            <person name="Stajich J."/>
            <person name="Litt A."/>
        </authorList>
    </citation>
    <scope>NUCLEOTIDE SEQUENCE [LARGE SCALE GENOMIC DNA]</scope>
    <source>
        <strain evidence="1">AR-01</strain>
    </source>
</reference>
<feature type="non-terminal residue" evidence="1">
    <location>
        <position position="94"/>
    </location>
</feature>
<evidence type="ECO:0000313" key="1">
    <source>
        <dbReference type="EMBL" id="MCD9559759.1"/>
    </source>
</evidence>